<name>A0ABU6JD69_9BURK</name>
<comment type="caution">
    <text evidence="1">The sequence shown here is derived from an EMBL/GenBank/DDBJ whole genome shotgun (WGS) entry which is preliminary data.</text>
</comment>
<evidence type="ECO:0000313" key="2">
    <source>
        <dbReference type="Proteomes" id="UP001352263"/>
    </source>
</evidence>
<accession>A0ABU6JD69</accession>
<dbReference type="Gene3D" id="1.10.287.500">
    <property type="entry name" value="Helix hairpin bin"/>
    <property type="match status" value="1"/>
</dbReference>
<proteinExistence type="predicted"/>
<gene>
    <name evidence="1" type="ORF">RY831_19715</name>
</gene>
<dbReference type="Proteomes" id="UP001352263">
    <property type="component" value="Unassembled WGS sequence"/>
</dbReference>
<sequence length="181" mass="19324">MTKEKQLGSQVQNLLSNLSDHGTQHLNEVETDLAQTSLLLGEAIEKLGASFMAIHEAVTSQQATIDLLLSGVSLTPELAGQLKARHAEISQHVNSAVTGLQFQDMTGQLIGRTVRRVSGLREVLGGLGAGSSGISDSNAEEIVVSLHAINKVLEEQSVKLESALWKAVCQTHMESGDVELF</sequence>
<keyword evidence="2" id="KW-1185">Reference proteome</keyword>
<organism evidence="1 2">
    <name type="scientific">Noviherbaspirillum album</name>
    <dbReference type="NCBI Taxonomy" id="3080276"/>
    <lineage>
        <taxon>Bacteria</taxon>
        <taxon>Pseudomonadati</taxon>
        <taxon>Pseudomonadota</taxon>
        <taxon>Betaproteobacteria</taxon>
        <taxon>Burkholderiales</taxon>
        <taxon>Oxalobacteraceae</taxon>
        <taxon>Noviherbaspirillum</taxon>
    </lineage>
</organism>
<protein>
    <submittedName>
        <fullName evidence="1">Chemotaxis protein</fullName>
    </submittedName>
</protein>
<dbReference type="SUPFAM" id="SSF75708">
    <property type="entry name" value="Chemotaxis phosphatase CheZ"/>
    <property type="match status" value="1"/>
</dbReference>
<reference evidence="1 2" key="1">
    <citation type="submission" date="2023-10" db="EMBL/GenBank/DDBJ databases">
        <title>Noviherbaspirillum sp. CPCC 100848 genome assembly.</title>
        <authorList>
            <person name="Li X.Y."/>
            <person name="Fang X.M."/>
        </authorList>
    </citation>
    <scope>NUCLEOTIDE SEQUENCE [LARGE SCALE GENOMIC DNA]</scope>
    <source>
        <strain evidence="1 2">CPCC 100848</strain>
    </source>
</reference>
<dbReference type="EMBL" id="JAWIIV010000018">
    <property type="protein sequence ID" value="MEC4721398.1"/>
    <property type="molecule type" value="Genomic_DNA"/>
</dbReference>
<dbReference type="RefSeq" id="WP_326508101.1">
    <property type="nucleotide sequence ID" value="NZ_JAWIIV010000018.1"/>
</dbReference>
<evidence type="ECO:0000313" key="1">
    <source>
        <dbReference type="EMBL" id="MEC4721398.1"/>
    </source>
</evidence>